<organism evidence="2 3">
    <name type="scientific">Pseudaestuariivita atlantica</name>
    <dbReference type="NCBI Taxonomy" id="1317121"/>
    <lineage>
        <taxon>Bacteria</taxon>
        <taxon>Pseudomonadati</taxon>
        <taxon>Pseudomonadota</taxon>
        <taxon>Alphaproteobacteria</taxon>
        <taxon>Rhodobacterales</taxon>
        <taxon>Paracoccaceae</taxon>
        <taxon>Pseudaestuariivita</taxon>
    </lineage>
</organism>
<evidence type="ECO:0000256" key="1">
    <source>
        <dbReference type="SAM" id="SignalP"/>
    </source>
</evidence>
<protein>
    <submittedName>
        <fullName evidence="2">Uncharacterized protein</fullName>
    </submittedName>
</protein>
<feature type="chain" id="PRO_5005554189" evidence="1">
    <location>
        <begin position="19"/>
        <end position="114"/>
    </location>
</feature>
<dbReference type="OrthoDB" id="7868749at2"/>
<comment type="caution">
    <text evidence="2">The sequence shown here is derived from an EMBL/GenBank/DDBJ whole genome shotgun (WGS) entry which is preliminary data.</text>
</comment>
<reference evidence="2 3" key="1">
    <citation type="journal article" date="2015" name="Int. J. Syst. Evol. Microbiol.">
        <title>Aestuariivita atlantica sp. nov., isolated from deep sea sediment of the Atlantic Ocean.</title>
        <authorList>
            <person name="Li G."/>
            <person name="Lai Q."/>
            <person name="Du Y."/>
            <person name="Liu X."/>
            <person name="Sun F."/>
            <person name="Shao Z."/>
        </authorList>
    </citation>
    <scope>NUCLEOTIDE SEQUENCE [LARGE SCALE GENOMIC DNA]</scope>
    <source>
        <strain evidence="2 3">22II-S11-z3</strain>
    </source>
</reference>
<keyword evidence="1" id="KW-0732">Signal</keyword>
<sequence length="114" mass="12504">MRFLAFLVLVAALASVVAYVTKPDAADAEATLKDQLLLALAKEELKGKNPAEQLAITICRTSPNECYNLVRRQIDSRFEDKGLYVQLDLAGFDHSATCYGAFTQFFCPGGLVKD</sequence>
<accession>A0A0L1JR57</accession>
<evidence type="ECO:0000313" key="2">
    <source>
        <dbReference type="EMBL" id="KNG94274.1"/>
    </source>
</evidence>
<dbReference type="RefSeq" id="WP_050530430.1">
    <property type="nucleotide sequence ID" value="NZ_AQQZ01000003.1"/>
</dbReference>
<proteinExistence type="predicted"/>
<dbReference type="AlphaFoldDB" id="A0A0L1JR57"/>
<evidence type="ECO:0000313" key="3">
    <source>
        <dbReference type="Proteomes" id="UP000036938"/>
    </source>
</evidence>
<name>A0A0L1JR57_9RHOB</name>
<gene>
    <name evidence="2" type="ORF">ATO11_08680</name>
</gene>
<keyword evidence="3" id="KW-1185">Reference proteome</keyword>
<dbReference type="EMBL" id="AQQZ01000003">
    <property type="protein sequence ID" value="KNG94274.1"/>
    <property type="molecule type" value="Genomic_DNA"/>
</dbReference>
<dbReference type="Proteomes" id="UP000036938">
    <property type="component" value="Unassembled WGS sequence"/>
</dbReference>
<feature type="signal peptide" evidence="1">
    <location>
        <begin position="1"/>
        <end position="18"/>
    </location>
</feature>